<dbReference type="SUPFAM" id="SSF49785">
    <property type="entry name" value="Galactose-binding domain-like"/>
    <property type="match status" value="2"/>
</dbReference>
<evidence type="ECO:0000259" key="3">
    <source>
        <dbReference type="PROSITE" id="PS50022"/>
    </source>
</evidence>
<dbReference type="InterPro" id="IPR011050">
    <property type="entry name" value="Pectin_lyase_fold/virulence"/>
</dbReference>
<dbReference type="InterPro" id="IPR055149">
    <property type="entry name" value="Agl_cat_D2"/>
</dbReference>
<reference evidence="4 5" key="1">
    <citation type="submission" date="2019-06" db="EMBL/GenBank/DDBJ databases">
        <title>Sequencing the genomes of 1000 actinobacteria strains.</title>
        <authorList>
            <person name="Klenk H.-P."/>
        </authorList>
    </citation>
    <scope>NUCLEOTIDE SEQUENCE [LARGE SCALE GENOMIC DNA]</scope>
    <source>
        <strain evidence="4 5">DSM 45456</strain>
    </source>
</reference>
<feature type="domain" description="F5/8 type C" evidence="3">
    <location>
        <begin position="772"/>
        <end position="917"/>
    </location>
</feature>
<feature type="domain" description="F5/8 type C" evidence="3">
    <location>
        <begin position="626"/>
        <end position="767"/>
    </location>
</feature>
<dbReference type="PANTHER" id="PTHR45713">
    <property type="entry name" value="FTP DOMAIN-CONTAINING PROTEIN"/>
    <property type="match status" value="1"/>
</dbReference>
<feature type="compositionally biased region" description="Low complexity" evidence="1">
    <location>
        <begin position="613"/>
        <end position="629"/>
    </location>
</feature>
<dbReference type="InterPro" id="IPR008979">
    <property type="entry name" value="Galactose-bd-like_sf"/>
</dbReference>
<proteinExistence type="predicted"/>
<evidence type="ECO:0000313" key="4">
    <source>
        <dbReference type="EMBL" id="TQM77867.1"/>
    </source>
</evidence>
<protein>
    <submittedName>
        <fullName evidence="4">Pectate lyase-like protein</fullName>
    </submittedName>
</protein>
<feature type="region of interest" description="Disordered" evidence="1">
    <location>
        <begin position="613"/>
        <end position="632"/>
    </location>
</feature>
<evidence type="ECO:0000313" key="5">
    <source>
        <dbReference type="Proteomes" id="UP000316628"/>
    </source>
</evidence>
<dbReference type="InterPro" id="IPR000421">
    <property type="entry name" value="FA58C"/>
</dbReference>
<sequence>MRVNPTLRRPLALGAAAVATSLLAATAVAVAPNEVAAQVAAAPTSPFDIPGRGADVPFVEHEAESAATNGTKIGPGRRQGTLEGEASGRRAVTLSGQGRYVEFTLTEPANSIDIRYSIPDGNGGAGITAPLSLYLDGTKTGSLTLTSKYAWRYGGYPYANDPNQGKPHHLYDSTRALFPRTLAAGSKVKLQVDAGDTAPSYTIDLADFELVAPAATRPANSVSVTEHGATPNDGSNDNAAFDAAVAAAKASGREVWIPAGRFTVTKHITVDQVTVRGAGHWHSVVTGDRVGFYGLGEPSSCGQGGNSGVSTRVGLHDFAIIGEVTNRVDCDQTNAIGGALGGGSVISGMFLQHTKVGLWLDGPFSGLTIRGNKVVDQLADGMNLHRGISDVLIEHNLFRNISDDGIAFWSEHQADHDNTIRRNTVVVPMKANGIAIYGGRDNVATENVVADTQDQGGGIHVGNRFSSVPLSGTTTLSRNTTLRAGVLDSNWQFGVGALWFDARDGAMTGRIDVTDTDLVDSNYEAIQFISGTITNVHFDGVRINGAGTFGIQLQSPGAASFTNVTATGLGRAGVYSCLGDNAFQITRGVGNSGWDGPAYCGPWPDPIYSDPTTTPPTTTTTTTTTTVPPGGNLARGRAVAASTANGGFPAAQAVDGDANTYWESANNQFPQSLTVDLGRSENVGRLVLKLPPPSAWEARTQTVSVSGSADGTTFSPLVASAGFRFDPASGNQVTIPVSGTHRHLRLTFTGNTAWPAAQLAELEVYAGAATTTTTTTTAQPTGNVARGKPVQAAANGGFPGGNAVDGDVNTYWESPNNAFPQTFTVDLGSRVAVNRIVLKLPPAAAWAARTQTLGVSGSADGSAYSPLVASAGFRFDPASGNQVSVPVAANHRYLRLTVTGNTGWPAAQLAEFEAYAG</sequence>
<dbReference type="CDD" id="cd14490">
    <property type="entry name" value="CBM6-CBM35-CBM36_like_1"/>
    <property type="match status" value="1"/>
</dbReference>
<keyword evidence="5" id="KW-1185">Reference proteome</keyword>
<feature type="chain" id="PRO_5038775926" evidence="2">
    <location>
        <begin position="25"/>
        <end position="917"/>
    </location>
</feature>
<evidence type="ECO:0000256" key="1">
    <source>
        <dbReference type="SAM" id="MobiDB-lite"/>
    </source>
</evidence>
<dbReference type="Proteomes" id="UP000316628">
    <property type="component" value="Unassembled WGS sequence"/>
</dbReference>
<feature type="region of interest" description="Disordered" evidence="1">
    <location>
        <begin position="66"/>
        <end position="85"/>
    </location>
</feature>
<dbReference type="Pfam" id="PF22816">
    <property type="entry name" value="CatAgl_D2"/>
    <property type="match status" value="1"/>
</dbReference>
<organism evidence="4 5">
    <name type="scientific">Saccharothrix saharensis</name>
    <dbReference type="NCBI Taxonomy" id="571190"/>
    <lineage>
        <taxon>Bacteria</taxon>
        <taxon>Bacillati</taxon>
        <taxon>Actinomycetota</taxon>
        <taxon>Actinomycetes</taxon>
        <taxon>Pseudonocardiales</taxon>
        <taxon>Pseudonocardiaceae</taxon>
        <taxon>Saccharothrix</taxon>
    </lineage>
</organism>
<evidence type="ECO:0000256" key="2">
    <source>
        <dbReference type="SAM" id="SignalP"/>
    </source>
</evidence>
<dbReference type="PROSITE" id="PS50022">
    <property type="entry name" value="FA58C_3"/>
    <property type="match status" value="2"/>
</dbReference>
<name>A0A543J4V5_9PSEU</name>
<dbReference type="Gene3D" id="2.60.120.260">
    <property type="entry name" value="Galactose-binding domain-like"/>
    <property type="match status" value="3"/>
</dbReference>
<dbReference type="PANTHER" id="PTHR45713:SF6">
    <property type="entry name" value="F5_8 TYPE C DOMAIN-CONTAINING PROTEIN"/>
    <property type="match status" value="1"/>
</dbReference>
<feature type="signal peptide" evidence="2">
    <location>
        <begin position="1"/>
        <end position="24"/>
    </location>
</feature>
<dbReference type="InterPro" id="IPR051941">
    <property type="entry name" value="BG_Antigen-Binding_Lectin"/>
</dbReference>
<dbReference type="InterPro" id="IPR012334">
    <property type="entry name" value="Pectin_lyas_fold"/>
</dbReference>
<keyword evidence="4" id="KW-0456">Lyase</keyword>
<accession>A0A543J4V5</accession>
<dbReference type="InterPro" id="IPR033801">
    <property type="entry name" value="CBM6-CBM35-CBM36-like_1"/>
</dbReference>
<dbReference type="OrthoDB" id="5476529at2"/>
<dbReference type="AlphaFoldDB" id="A0A543J4V5"/>
<dbReference type="EMBL" id="VFPP01000001">
    <property type="protein sequence ID" value="TQM77867.1"/>
    <property type="molecule type" value="Genomic_DNA"/>
</dbReference>
<comment type="caution">
    <text evidence="4">The sequence shown here is derived from an EMBL/GenBank/DDBJ whole genome shotgun (WGS) entry which is preliminary data.</text>
</comment>
<gene>
    <name evidence="4" type="ORF">FHX81_0112</name>
</gene>
<dbReference type="Gene3D" id="2.160.20.10">
    <property type="entry name" value="Single-stranded right-handed beta-helix, Pectin lyase-like"/>
    <property type="match status" value="1"/>
</dbReference>
<dbReference type="RefSeq" id="WP_141974696.1">
    <property type="nucleotide sequence ID" value="NZ_VFPP01000001.1"/>
</dbReference>
<dbReference type="GO" id="GO:0016829">
    <property type="term" value="F:lyase activity"/>
    <property type="evidence" value="ECO:0007669"/>
    <property type="project" value="UniProtKB-KW"/>
</dbReference>
<dbReference type="SMART" id="SM00710">
    <property type="entry name" value="PbH1"/>
    <property type="match status" value="8"/>
</dbReference>
<dbReference type="InterPro" id="IPR006626">
    <property type="entry name" value="PbH1"/>
</dbReference>
<dbReference type="SUPFAM" id="SSF51126">
    <property type="entry name" value="Pectin lyase-like"/>
    <property type="match status" value="1"/>
</dbReference>
<dbReference type="Pfam" id="PF22815">
    <property type="entry name" value="CatAgl_D1"/>
    <property type="match status" value="1"/>
</dbReference>
<dbReference type="Pfam" id="PF00754">
    <property type="entry name" value="F5_F8_type_C"/>
    <property type="match status" value="2"/>
</dbReference>
<keyword evidence="2" id="KW-0732">Signal</keyword>